<reference evidence="1" key="1">
    <citation type="submission" date="2021-02" db="EMBL/GenBank/DDBJ databases">
        <authorList>
            <person name="Nowell W R."/>
        </authorList>
    </citation>
    <scope>NUCLEOTIDE SEQUENCE</scope>
</reference>
<dbReference type="AlphaFoldDB" id="A0A8S3JW33"/>
<evidence type="ECO:0000313" key="2">
    <source>
        <dbReference type="Proteomes" id="UP000681720"/>
    </source>
</evidence>
<proteinExistence type="predicted"/>
<feature type="non-terminal residue" evidence="1">
    <location>
        <position position="47"/>
    </location>
</feature>
<protein>
    <submittedName>
        <fullName evidence="1">Uncharacterized protein</fullName>
    </submittedName>
</protein>
<evidence type="ECO:0000313" key="1">
    <source>
        <dbReference type="EMBL" id="CAF5222435.1"/>
    </source>
</evidence>
<dbReference type="Proteomes" id="UP000681720">
    <property type="component" value="Unassembled WGS sequence"/>
</dbReference>
<gene>
    <name evidence="1" type="ORF">GIL414_LOCUS85070</name>
</gene>
<dbReference type="EMBL" id="CAJOBJ010368845">
    <property type="protein sequence ID" value="CAF5222435.1"/>
    <property type="molecule type" value="Genomic_DNA"/>
</dbReference>
<organism evidence="1 2">
    <name type="scientific">Rotaria magnacalcarata</name>
    <dbReference type="NCBI Taxonomy" id="392030"/>
    <lineage>
        <taxon>Eukaryota</taxon>
        <taxon>Metazoa</taxon>
        <taxon>Spiralia</taxon>
        <taxon>Gnathifera</taxon>
        <taxon>Rotifera</taxon>
        <taxon>Eurotatoria</taxon>
        <taxon>Bdelloidea</taxon>
        <taxon>Philodinida</taxon>
        <taxon>Philodinidae</taxon>
        <taxon>Rotaria</taxon>
    </lineage>
</organism>
<accession>A0A8S3JW33</accession>
<sequence>MTDDDFTRMSYNIDCTNVTFKGNQVIYNALSWSIIEDKLIDDDDDDD</sequence>
<name>A0A8S3JW33_9BILA</name>
<comment type="caution">
    <text evidence="1">The sequence shown here is derived from an EMBL/GenBank/DDBJ whole genome shotgun (WGS) entry which is preliminary data.</text>
</comment>